<accession>A0A3S4YDH7</accession>
<evidence type="ECO:0000256" key="1">
    <source>
        <dbReference type="SAM" id="Coils"/>
    </source>
</evidence>
<dbReference type="Pfam" id="PF20079">
    <property type="entry name" value="DUF6474"/>
    <property type="match status" value="1"/>
</dbReference>
<dbReference type="InterPro" id="IPR045522">
    <property type="entry name" value="DUF6474"/>
</dbReference>
<sequence>MGLLKTILKRRAQTKIEVKAAQARARQEIKSAAQLELRRSKLLAAEEKKLLKNESKLLKAQRKHREKMATAELQRLRKGRLNSGKVLRYSAAIRAMAPLLLPLVYKAVVMVRDANTKSRAQQLGVSVDELAQHSGPGADLKARITGMEKSLATYKLPQGFQTDVVERLQALRTAVENADRMSPDQRKRAHRTISADLDELNKEVLARLL</sequence>
<dbReference type="EMBL" id="UARK01000001">
    <property type="protein sequence ID" value="SPW23781.1"/>
    <property type="molecule type" value="Genomic_DNA"/>
</dbReference>
<keyword evidence="1" id="KW-0175">Coiled coil</keyword>
<dbReference type="AlphaFoldDB" id="A0A3S4YDH7"/>
<feature type="coiled-coil region" evidence="1">
    <location>
        <begin position="18"/>
        <end position="63"/>
    </location>
</feature>
<evidence type="ECO:0000313" key="2">
    <source>
        <dbReference type="EMBL" id="SPW23781.1"/>
    </source>
</evidence>
<dbReference type="RefSeq" id="WP_005524980.1">
    <property type="nucleotide sequence ID" value="NZ_CAUOLB010000013.1"/>
</dbReference>
<organism evidence="2 3">
    <name type="scientific">Corynebacterium matruchotii</name>
    <dbReference type="NCBI Taxonomy" id="43768"/>
    <lineage>
        <taxon>Bacteria</taxon>
        <taxon>Bacillati</taxon>
        <taxon>Actinomycetota</taxon>
        <taxon>Actinomycetes</taxon>
        <taxon>Mycobacteriales</taxon>
        <taxon>Corynebacteriaceae</taxon>
        <taxon>Corynebacterium</taxon>
    </lineage>
</organism>
<reference evidence="2 3" key="1">
    <citation type="submission" date="2018-06" db="EMBL/GenBank/DDBJ databases">
        <authorList>
            <consortium name="Pathogen Informatics"/>
            <person name="Doyle S."/>
        </authorList>
    </citation>
    <scope>NUCLEOTIDE SEQUENCE [LARGE SCALE GENOMIC DNA]</scope>
    <source>
        <strain evidence="2 3">NCTC10254</strain>
    </source>
</reference>
<proteinExistence type="predicted"/>
<dbReference type="Proteomes" id="UP000249886">
    <property type="component" value="Unassembled WGS sequence"/>
</dbReference>
<evidence type="ECO:0000313" key="3">
    <source>
        <dbReference type="Proteomes" id="UP000249886"/>
    </source>
</evidence>
<dbReference type="GeneID" id="84573391"/>
<gene>
    <name evidence="2" type="ORF">NCTC10254_00139</name>
</gene>
<comment type="caution">
    <text evidence="2">The sequence shown here is derived from an EMBL/GenBank/DDBJ whole genome shotgun (WGS) entry which is preliminary data.</text>
</comment>
<name>A0A3S4YDH7_9CORY</name>
<protein>
    <submittedName>
        <fullName evidence="2">Uncharacterized protein</fullName>
    </submittedName>
</protein>